<dbReference type="PIRSF" id="PIRSF007487">
    <property type="entry name" value="Competence-induced_CoiA_bac"/>
    <property type="match status" value="1"/>
</dbReference>
<evidence type="ECO:0000259" key="1">
    <source>
        <dbReference type="Pfam" id="PF06054"/>
    </source>
</evidence>
<evidence type="ECO:0000313" key="4">
    <source>
        <dbReference type="EMBL" id="MFE8700389.1"/>
    </source>
</evidence>
<dbReference type="EMBL" id="JBIACK010000002">
    <property type="protein sequence ID" value="MFE8700389.1"/>
    <property type="molecule type" value="Genomic_DNA"/>
</dbReference>
<sequence>MLTAKTDNGQTISLGDIIVNKQSLLPLRGRLFYCPQCSNKVILKAGPKKVAHFAHEKGADCTDYYERETEYHLLGKLRLFEWLKNKGLSPELEPYFSHIRQRADISFVYNKKTYCIEFQCSPIPEELFIKRTTNYLKNSLIPIWILGGKNIKRSNNHRATLSSFDYLFLRKNANQNWFIPAFCPNSNQLIILNNLYPFSIRHATSAFSITPITKMNLEDLLNPPIITRCNYVDWLSAIQRYKTSLITNSRAFSNPFLLELYHRSLSPQLLPPYIGFPLKNHIAIETPPFIWQTYLIIDNLVSLEVGEVINFQHVYLSLLKRINKNEVRVRRLPLIKENTLPFLLKDYLILLSKWNIIRQLDNNHFILVSAITSSKNVLDAIKIEEEFYRNQ</sequence>
<evidence type="ECO:0000259" key="3">
    <source>
        <dbReference type="Pfam" id="PF25166"/>
    </source>
</evidence>
<dbReference type="Proteomes" id="UP001601059">
    <property type="component" value="Unassembled WGS sequence"/>
</dbReference>
<gene>
    <name evidence="4" type="ORF">ACFYKX_07180</name>
</gene>
<feature type="domain" description="Competence protein CoiA-like N-terminal" evidence="2">
    <location>
        <begin position="20"/>
        <end position="62"/>
    </location>
</feature>
<dbReference type="Pfam" id="PF25166">
    <property type="entry name" value="CoiA_C"/>
    <property type="match status" value="1"/>
</dbReference>
<organism evidence="4 5">
    <name type="scientific">Cytobacillus spartinae</name>
    <dbReference type="NCBI Taxonomy" id="3299023"/>
    <lineage>
        <taxon>Bacteria</taxon>
        <taxon>Bacillati</taxon>
        <taxon>Bacillota</taxon>
        <taxon>Bacilli</taxon>
        <taxon>Bacillales</taxon>
        <taxon>Bacillaceae</taxon>
        <taxon>Cytobacillus</taxon>
    </lineage>
</organism>
<dbReference type="InterPro" id="IPR057252">
    <property type="entry name" value="CoiA_C"/>
</dbReference>
<reference evidence="4 5" key="1">
    <citation type="submission" date="2024-08" db="EMBL/GenBank/DDBJ databases">
        <title>Two novel Cytobacillus novel species.</title>
        <authorList>
            <person name="Liu G."/>
        </authorList>
    </citation>
    <scope>NUCLEOTIDE SEQUENCE [LARGE SCALE GENOMIC DNA]</scope>
    <source>
        <strain evidence="4 5">FJAT-54145</strain>
    </source>
</reference>
<evidence type="ECO:0000259" key="2">
    <source>
        <dbReference type="Pfam" id="PF25164"/>
    </source>
</evidence>
<proteinExistence type="predicted"/>
<keyword evidence="5" id="KW-1185">Reference proteome</keyword>
<accession>A0ABW6K9G4</accession>
<name>A0ABW6K9G4_9BACI</name>
<feature type="domain" description="Competence protein CoiA C-terminal" evidence="3">
    <location>
        <begin position="233"/>
        <end position="369"/>
    </location>
</feature>
<comment type="caution">
    <text evidence="4">The sequence shown here is derived from an EMBL/GenBank/DDBJ whole genome shotgun (WGS) entry which is preliminary data.</text>
</comment>
<dbReference type="InterPro" id="IPR010330">
    <property type="entry name" value="CoiA_nuc"/>
</dbReference>
<evidence type="ECO:0000313" key="5">
    <source>
        <dbReference type="Proteomes" id="UP001601059"/>
    </source>
</evidence>
<dbReference type="Pfam" id="PF25164">
    <property type="entry name" value="CoiA_N"/>
    <property type="match status" value="1"/>
</dbReference>
<feature type="domain" description="Competence protein CoiA nuclease-like" evidence="1">
    <location>
        <begin position="68"/>
        <end position="223"/>
    </location>
</feature>
<dbReference type="RefSeq" id="WP_389359508.1">
    <property type="nucleotide sequence ID" value="NZ_JBIACK010000002.1"/>
</dbReference>
<dbReference type="InterPro" id="IPR021176">
    <property type="entry name" value="Competence-induced_CoiA"/>
</dbReference>
<protein>
    <submittedName>
        <fullName evidence="4">Competence protein CoiA</fullName>
    </submittedName>
</protein>
<dbReference type="InterPro" id="IPR057253">
    <property type="entry name" value="CoiA-like_N"/>
</dbReference>
<dbReference type="Pfam" id="PF06054">
    <property type="entry name" value="CoiA_nuc"/>
    <property type="match status" value="1"/>
</dbReference>